<dbReference type="AlphaFoldDB" id="A0A8X6MI88"/>
<dbReference type="EMBL" id="BMAW01047403">
    <property type="protein sequence ID" value="GFS60619.1"/>
    <property type="molecule type" value="Genomic_DNA"/>
</dbReference>
<keyword evidence="2" id="KW-1185">Reference proteome</keyword>
<protein>
    <submittedName>
        <fullName evidence="1">Uncharacterized protein</fullName>
    </submittedName>
</protein>
<reference evidence="1" key="1">
    <citation type="submission" date="2020-08" db="EMBL/GenBank/DDBJ databases">
        <title>Multicomponent nature underlies the extraordinary mechanical properties of spider dragline silk.</title>
        <authorList>
            <person name="Kono N."/>
            <person name="Nakamura H."/>
            <person name="Mori M."/>
            <person name="Yoshida Y."/>
            <person name="Ohtoshi R."/>
            <person name="Malay A.D."/>
            <person name="Moran D.A.P."/>
            <person name="Tomita M."/>
            <person name="Numata K."/>
            <person name="Arakawa K."/>
        </authorList>
    </citation>
    <scope>NUCLEOTIDE SEQUENCE</scope>
</reference>
<evidence type="ECO:0000313" key="1">
    <source>
        <dbReference type="EMBL" id="GFS60619.1"/>
    </source>
</evidence>
<accession>A0A8X6MI88</accession>
<gene>
    <name evidence="1" type="ORF">NPIL_116861</name>
</gene>
<sequence>MLTNLESCDFTNDDEERNIFQERKSREFAFRVPLNGIFQGPPSRTKRSAIPLRLGATAFNLSFEQRRRWNDFLNAQGKKGFIL</sequence>
<evidence type="ECO:0000313" key="2">
    <source>
        <dbReference type="Proteomes" id="UP000887013"/>
    </source>
</evidence>
<comment type="caution">
    <text evidence="1">The sequence shown here is derived from an EMBL/GenBank/DDBJ whole genome shotgun (WGS) entry which is preliminary data.</text>
</comment>
<name>A0A8X6MI88_NEPPI</name>
<dbReference type="Proteomes" id="UP000887013">
    <property type="component" value="Unassembled WGS sequence"/>
</dbReference>
<organism evidence="1 2">
    <name type="scientific">Nephila pilipes</name>
    <name type="common">Giant wood spider</name>
    <name type="synonym">Nephila maculata</name>
    <dbReference type="NCBI Taxonomy" id="299642"/>
    <lineage>
        <taxon>Eukaryota</taxon>
        <taxon>Metazoa</taxon>
        <taxon>Ecdysozoa</taxon>
        <taxon>Arthropoda</taxon>
        <taxon>Chelicerata</taxon>
        <taxon>Arachnida</taxon>
        <taxon>Araneae</taxon>
        <taxon>Araneomorphae</taxon>
        <taxon>Entelegynae</taxon>
        <taxon>Araneoidea</taxon>
        <taxon>Nephilidae</taxon>
        <taxon>Nephila</taxon>
    </lineage>
</organism>
<proteinExistence type="predicted"/>